<evidence type="ECO:0000313" key="3">
    <source>
        <dbReference type="EMBL" id="NWF45317.1"/>
    </source>
</evidence>
<keyword evidence="2" id="KW-0472">Membrane</keyword>
<reference evidence="3 4" key="1">
    <citation type="submission" date="2019-09" db="EMBL/GenBank/DDBJ databases">
        <title>Hydrogenophaga aromatica sp. nov., isolated from a para-xylene-degrading enrichment culture.</title>
        <authorList>
            <person name="Tancsics A."/>
            <person name="Banerjee S."/>
        </authorList>
    </citation>
    <scope>NUCLEOTIDE SEQUENCE [LARGE SCALE GENOMIC DNA]</scope>
    <source>
        <strain evidence="3 4">D2P1</strain>
    </source>
</reference>
<gene>
    <name evidence="3" type="ORF">F3K02_08640</name>
</gene>
<feature type="compositionally biased region" description="Basic and acidic residues" evidence="1">
    <location>
        <begin position="53"/>
        <end position="69"/>
    </location>
</feature>
<sequence length="79" mass="9506">MYFLIAGVGLLLLKYFELGFVAELSWWWVLSPFAMAVAWWAWADSTGYTKRKEMEKMDQKKQDRIERQRQALGMKSRRR</sequence>
<protein>
    <submittedName>
        <fullName evidence="3">TIGR04438 family Trp-rich protein</fullName>
    </submittedName>
</protein>
<accession>A0A7Y8GWE4</accession>
<evidence type="ECO:0000256" key="1">
    <source>
        <dbReference type="SAM" id="MobiDB-lite"/>
    </source>
</evidence>
<dbReference type="AlphaFoldDB" id="A0A7Y8GWE4"/>
<dbReference type="Proteomes" id="UP000545507">
    <property type="component" value="Unassembled WGS sequence"/>
</dbReference>
<comment type="caution">
    <text evidence="3">The sequence shown here is derived from an EMBL/GenBank/DDBJ whole genome shotgun (WGS) entry which is preliminary data.</text>
</comment>
<organism evidence="3 4">
    <name type="scientific">Hydrogenophaga aromaticivorans</name>
    <dbReference type="NCBI Taxonomy" id="2610898"/>
    <lineage>
        <taxon>Bacteria</taxon>
        <taxon>Pseudomonadati</taxon>
        <taxon>Pseudomonadota</taxon>
        <taxon>Betaproteobacteria</taxon>
        <taxon>Burkholderiales</taxon>
        <taxon>Comamonadaceae</taxon>
        <taxon>Hydrogenophaga</taxon>
    </lineage>
</organism>
<name>A0A7Y8GWE4_9BURK</name>
<feature type="transmembrane region" description="Helical" evidence="2">
    <location>
        <begin position="26"/>
        <end position="43"/>
    </location>
</feature>
<feature type="region of interest" description="Disordered" evidence="1">
    <location>
        <begin position="53"/>
        <end position="79"/>
    </location>
</feature>
<keyword evidence="2" id="KW-1133">Transmembrane helix</keyword>
<keyword evidence="4" id="KW-1185">Reference proteome</keyword>
<dbReference type="RefSeq" id="WP_177135142.1">
    <property type="nucleotide sequence ID" value="NZ_JAGPWB010000031.1"/>
</dbReference>
<evidence type="ECO:0000256" key="2">
    <source>
        <dbReference type="SAM" id="Phobius"/>
    </source>
</evidence>
<keyword evidence="2" id="KW-0812">Transmembrane</keyword>
<evidence type="ECO:0000313" key="4">
    <source>
        <dbReference type="Proteomes" id="UP000545507"/>
    </source>
</evidence>
<dbReference type="EMBL" id="VYGV01000006">
    <property type="protein sequence ID" value="NWF45317.1"/>
    <property type="molecule type" value="Genomic_DNA"/>
</dbReference>
<dbReference type="NCBIfam" id="TIGR04438">
    <property type="entry name" value="small_Trp_rich"/>
    <property type="match status" value="1"/>
</dbReference>
<dbReference type="InterPro" id="IPR031044">
    <property type="entry name" value="Small_Trp_rich"/>
</dbReference>
<proteinExistence type="predicted"/>